<dbReference type="InterPro" id="IPR036735">
    <property type="entry name" value="NGN_dom_sf"/>
</dbReference>
<dbReference type="InterPro" id="IPR006645">
    <property type="entry name" value="NGN-like_dom"/>
</dbReference>
<dbReference type="PANTHER" id="PTHR30265">
    <property type="entry name" value="RHO-INTERACTING TRANSCRIPTION TERMINATION FACTOR NUSG"/>
    <property type="match status" value="1"/>
</dbReference>
<dbReference type="GO" id="GO:0031564">
    <property type="term" value="P:transcription antitermination"/>
    <property type="evidence" value="ECO:0007669"/>
    <property type="project" value="UniProtKB-KW"/>
</dbReference>
<dbReference type="Pfam" id="PF02357">
    <property type="entry name" value="NusG"/>
    <property type="match status" value="1"/>
</dbReference>
<reference evidence="5" key="1">
    <citation type="journal article" date="2019" name="PLoS Negl. Trop. Dis.">
        <title>Revisiting the worldwide diversity of Leptospira species in the environment.</title>
        <authorList>
            <person name="Vincent A.T."/>
            <person name="Schiettekatte O."/>
            <person name="Bourhy P."/>
            <person name="Veyrier F.J."/>
            <person name="Picardeau M."/>
        </authorList>
    </citation>
    <scope>NUCLEOTIDE SEQUENCE [LARGE SCALE GENOMIC DNA]</scope>
    <source>
        <strain evidence="5">SSW15</strain>
    </source>
</reference>
<comment type="caution">
    <text evidence="5">The sequence shown here is derived from an EMBL/GenBank/DDBJ whole genome shotgun (WGS) entry which is preliminary data.</text>
</comment>
<gene>
    <name evidence="5" type="ORF">EHO60_05295</name>
</gene>
<keyword evidence="1" id="KW-0889">Transcription antitermination</keyword>
<dbReference type="NCBIfam" id="NF033644">
    <property type="entry name" value="antiterm_UpxY"/>
    <property type="match status" value="1"/>
</dbReference>
<keyword evidence="6" id="KW-1185">Reference proteome</keyword>
<evidence type="ECO:0000259" key="4">
    <source>
        <dbReference type="SMART" id="SM00738"/>
    </source>
</evidence>
<keyword evidence="3" id="KW-0804">Transcription</keyword>
<evidence type="ECO:0000256" key="3">
    <source>
        <dbReference type="ARBA" id="ARBA00023163"/>
    </source>
</evidence>
<dbReference type="SMART" id="SM00738">
    <property type="entry name" value="NGN"/>
    <property type="match status" value="1"/>
</dbReference>
<protein>
    <submittedName>
        <fullName evidence="5">UpxY family transcription antiterminator</fullName>
    </submittedName>
</protein>
<dbReference type="Proteomes" id="UP000298458">
    <property type="component" value="Unassembled WGS sequence"/>
</dbReference>
<feature type="domain" description="NusG-like N-terminal" evidence="4">
    <location>
        <begin position="5"/>
        <end position="103"/>
    </location>
</feature>
<accession>A0A4R9GH91</accession>
<dbReference type="AlphaFoldDB" id="A0A4R9GH91"/>
<dbReference type="EMBL" id="RQET01000004">
    <property type="protein sequence ID" value="TGK11711.1"/>
    <property type="molecule type" value="Genomic_DNA"/>
</dbReference>
<evidence type="ECO:0000256" key="2">
    <source>
        <dbReference type="ARBA" id="ARBA00023015"/>
    </source>
</evidence>
<organism evidence="5 6">
    <name type="scientific">Leptospira fletcheri</name>
    <dbReference type="NCBI Taxonomy" id="2484981"/>
    <lineage>
        <taxon>Bacteria</taxon>
        <taxon>Pseudomonadati</taxon>
        <taxon>Spirochaetota</taxon>
        <taxon>Spirochaetia</taxon>
        <taxon>Leptospirales</taxon>
        <taxon>Leptospiraceae</taxon>
        <taxon>Leptospira</taxon>
    </lineage>
</organism>
<dbReference type="OrthoDB" id="9790639at2"/>
<evidence type="ECO:0000256" key="1">
    <source>
        <dbReference type="ARBA" id="ARBA00022814"/>
    </source>
</evidence>
<evidence type="ECO:0000313" key="5">
    <source>
        <dbReference type="EMBL" id="TGK11711.1"/>
    </source>
</evidence>
<keyword evidence="2" id="KW-0805">Transcription regulation</keyword>
<dbReference type="RefSeq" id="WP_135767115.1">
    <property type="nucleotide sequence ID" value="NZ_RQET01000004.1"/>
</dbReference>
<sequence length="180" mass="20644">MTDQMKFWYAIYTLSRSEKKLAKELDKKGIENFLPLLPLKKQWSDRKKTVLEPVFSSYVFVKMDLKSEKIRVLQTPGAHHILSLDGSPLPIPEEEIELVKIFVRDFPEHLRVQSEEKMEPGNKVLITRGSFKGYRAIVIRKISSVSVKVNISGIQSSISVDLDPDSIETQEEKNIGRSSR</sequence>
<proteinExistence type="predicted"/>
<dbReference type="GO" id="GO:0006354">
    <property type="term" value="P:DNA-templated transcription elongation"/>
    <property type="evidence" value="ECO:0007669"/>
    <property type="project" value="InterPro"/>
</dbReference>
<evidence type="ECO:0000313" key="6">
    <source>
        <dbReference type="Proteomes" id="UP000298458"/>
    </source>
</evidence>
<dbReference type="InterPro" id="IPR043425">
    <property type="entry name" value="NusG-like"/>
</dbReference>
<name>A0A4R9GH91_9LEPT</name>
<dbReference type="PANTHER" id="PTHR30265:SF4">
    <property type="entry name" value="KOW MOTIF FAMILY PROTEIN, EXPRESSED"/>
    <property type="match status" value="1"/>
</dbReference>
<dbReference type="SUPFAM" id="SSF82679">
    <property type="entry name" value="N-utilization substance G protein NusG, N-terminal domain"/>
    <property type="match status" value="1"/>
</dbReference>
<dbReference type="Gene3D" id="3.30.70.940">
    <property type="entry name" value="NusG, N-terminal domain"/>
    <property type="match status" value="1"/>
</dbReference>